<dbReference type="SUPFAM" id="SSF55874">
    <property type="entry name" value="ATPase domain of HSP90 chaperone/DNA topoisomerase II/histidine kinase"/>
    <property type="match status" value="1"/>
</dbReference>
<evidence type="ECO:0000259" key="1">
    <source>
        <dbReference type="Pfam" id="PF13581"/>
    </source>
</evidence>
<evidence type="ECO:0000313" key="3">
    <source>
        <dbReference type="Proteomes" id="UP000523087"/>
    </source>
</evidence>
<keyword evidence="3" id="KW-1185">Reference proteome</keyword>
<dbReference type="GO" id="GO:0004674">
    <property type="term" value="F:protein serine/threonine kinase activity"/>
    <property type="evidence" value="ECO:0007669"/>
    <property type="project" value="UniProtKB-EC"/>
</dbReference>
<dbReference type="InterPro" id="IPR036890">
    <property type="entry name" value="HATPase_C_sf"/>
</dbReference>
<dbReference type="Gene3D" id="3.30.565.10">
    <property type="entry name" value="Histidine kinase-like ATPase, C-terminal domain"/>
    <property type="match status" value="1"/>
</dbReference>
<dbReference type="Proteomes" id="UP000523087">
    <property type="component" value="Unassembled WGS sequence"/>
</dbReference>
<dbReference type="EMBL" id="JACDUT010000006">
    <property type="protein sequence ID" value="MBA2875332.1"/>
    <property type="molecule type" value="Genomic_DNA"/>
</dbReference>
<comment type="caution">
    <text evidence="2">The sequence shown here is derived from an EMBL/GenBank/DDBJ whole genome shotgun (WGS) entry which is preliminary data.</text>
</comment>
<dbReference type="CDD" id="cd16936">
    <property type="entry name" value="HATPase_RsbW-like"/>
    <property type="match status" value="1"/>
</dbReference>
<organism evidence="2 3">
    <name type="scientific">Thermaerobacillus caldiproteolyticus</name>
    <dbReference type="NCBI Taxonomy" id="247480"/>
    <lineage>
        <taxon>Bacteria</taxon>
        <taxon>Bacillati</taxon>
        <taxon>Bacillota</taxon>
        <taxon>Bacilli</taxon>
        <taxon>Bacillales</taxon>
        <taxon>Anoxybacillaceae</taxon>
        <taxon>Thermaerobacillus</taxon>
    </lineage>
</organism>
<feature type="domain" description="Histidine kinase/HSP90-like ATPase" evidence="1">
    <location>
        <begin position="10"/>
        <end position="130"/>
    </location>
</feature>
<proteinExistence type="predicted"/>
<reference evidence="2 3" key="1">
    <citation type="submission" date="2020-07" db="EMBL/GenBank/DDBJ databases">
        <title>Genomic Encyclopedia of Type Strains, Phase IV (KMG-IV): sequencing the most valuable type-strain genomes for metagenomic binning, comparative biology and taxonomic classification.</title>
        <authorList>
            <person name="Goeker M."/>
        </authorList>
    </citation>
    <scope>NUCLEOTIDE SEQUENCE [LARGE SCALE GENOMIC DNA]</scope>
    <source>
        <strain evidence="2 3">DSM 15730</strain>
    </source>
</reference>
<keyword evidence="2" id="KW-0418">Kinase</keyword>
<dbReference type="RefSeq" id="WP_258561054.1">
    <property type="nucleotide sequence ID" value="NZ_JACDUT010000006.1"/>
</dbReference>
<protein>
    <submittedName>
        <fullName evidence="2">Serine/threonine-protein kinase RsbW</fullName>
        <ecNumber evidence="2">2.7.11.1</ecNumber>
    </submittedName>
</protein>
<dbReference type="InterPro" id="IPR003594">
    <property type="entry name" value="HATPase_dom"/>
</dbReference>
<sequence length="139" mass="16125">MYEITVKCPATIEAMEFCDAFVESIAQFFSIHERESLVLSIHEAIINSIEAMKQLYGEDHNNTFSLYMRITEEELMILVIDRANGIPAHEHKKLHVNSLEDLLLAESGRGLLLIKELMDDMWFEQRENGEHAIGMKMRR</sequence>
<accession>A0A7V9Z774</accession>
<dbReference type="EC" id="2.7.11.1" evidence="2"/>
<dbReference type="Pfam" id="PF13581">
    <property type="entry name" value="HATPase_c_2"/>
    <property type="match status" value="1"/>
</dbReference>
<gene>
    <name evidence="2" type="ORF">HNR31_002120</name>
</gene>
<name>A0A7V9Z774_9BACL</name>
<evidence type="ECO:0000313" key="2">
    <source>
        <dbReference type="EMBL" id="MBA2875332.1"/>
    </source>
</evidence>
<keyword evidence="2" id="KW-0808">Transferase</keyword>
<dbReference type="AlphaFoldDB" id="A0A7V9Z774"/>